<name>A0A934UY61_9PROT</name>
<dbReference type="InterPro" id="IPR000595">
    <property type="entry name" value="cNMP-bd_dom"/>
</dbReference>
<dbReference type="AlphaFoldDB" id="A0A934UY61"/>
<reference evidence="6" key="1">
    <citation type="submission" date="2017-08" db="EMBL/GenBank/DDBJ databases">
        <authorList>
            <person name="Imhoff J.F."/>
            <person name="Rahn T."/>
            <person name="Kuenzel S."/>
            <person name="Neulinger S.C."/>
        </authorList>
    </citation>
    <scope>NUCLEOTIDE SEQUENCE</scope>
    <source>
        <strain evidence="6">DSM 9154</strain>
    </source>
</reference>
<proteinExistence type="predicted"/>
<organism evidence="6 7">
    <name type="scientific">Rhodovibrio salinarum</name>
    <dbReference type="NCBI Taxonomy" id="1087"/>
    <lineage>
        <taxon>Bacteria</taxon>
        <taxon>Pseudomonadati</taxon>
        <taxon>Pseudomonadota</taxon>
        <taxon>Alphaproteobacteria</taxon>
        <taxon>Rhodospirillales</taxon>
        <taxon>Rhodovibrionaceae</taxon>
        <taxon>Rhodovibrio</taxon>
    </lineage>
</organism>
<reference evidence="6" key="2">
    <citation type="journal article" date="2020" name="Microorganisms">
        <title>Osmotic Adaptation and Compatible Solute Biosynthesis of Phototrophic Bacteria as Revealed from Genome Analyses.</title>
        <authorList>
            <person name="Imhoff J.F."/>
            <person name="Rahn T."/>
            <person name="Kunzel S."/>
            <person name="Keller A."/>
            <person name="Neulinger S.C."/>
        </authorList>
    </citation>
    <scope>NUCLEOTIDE SEQUENCE</scope>
    <source>
        <strain evidence="6">DSM 9154</strain>
    </source>
</reference>
<keyword evidence="7" id="KW-1185">Reference proteome</keyword>
<dbReference type="SMART" id="SM00419">
    <property type="entry name" value="HTH_CRP"/>
    <property type="match status" value="1"/>
</dbReference>
<dbReference type="PROSITE" id="PS00042">
    <property type="entry name" value="HTH_CRP_1"/>
    <property type="match status" value="1"/>
</dbReference>
<dbReference type="PROSITE" id="PS50042">
    <property type="entry name" value="CNMP_BINDING_3"/>
    <property type="match status" value="1"/>
</dbReference>
<feature type="domain" description="Cyclic nucleotide-binding" evidence="4">
    <location>
        <begin position="28"/>
        <end position="97"/>
    </location>
</feature>
<dbReference type="PANTHER" id="PTHR24567:SF75">
    <property type="entry name" value="FUMARATE AND NITRATE REDUCTION REGULATORY PROTEIN"/>
    <property type="match status" value="1"/>
</dbReference>
<keyword evidence="1" id="KW-0805">Transcription regulation</keyword>
<dbReference type="InterPro" id="IPR014710">
    <property type="entry name" value="RmlC-like_jellyroll"/>
</dbReference>
<dbReference type="InterPro" id="IPR036388">
    <property type="entry name" value="WH-like_DNA-bd_sf"/>
</dbReference>
<dbReference type="Gene3D" id="2.60.120.10">
    <property type="entry name" value="Jelly Rolls"/>
    <property type="match status" value="1"/>
</dbReference>
<dbReference type="GO" id="GO:0003677">
    <property type="term" value="F:DNA binding"/>
    <property type="evidence" value="ECO:0007669"/>
    <property type="project" value="UniProtKB-KW"/>
</dbReference>
<comment type="caution">
    <text evidence="6">The sequence shown here is derived from an EMBL/GenBank/DDBJ whole genome shotgun (WGS) entry which is preliminary data.</text>
</comment>
<dbReference type="CDD" id="cd00092">
    <property type="entry name" value="HTH_CRP"/>
    <property type="match status" value="1"/>
</dbReference>
<dbReference type="PRINTS" id="PR00034">
    <property type="entry name" value="HTHCRP"/>
</dbReference>
<dbReference type="Pfam" id="PF00027">
    <property type="entry name" value="cNMP_binding"/>
    <property type="match status" value="1"/>
</dbReference>
<dbReference type="InterPro" id="IPR018335">
    <property type="entry name" value="Tscrpt_reg_HTH_Crp-type_CS"/>
</dbReference>
<dbReference type="Gene3D" id="1.10.10.10">
    <property type="entry name" value="Winged helix-like DNA-binding domain superfamily/Winged helix DNA-binding domain"/>
    <property type="match status" value="1"/>
</dbReference>
<dbReference type="CDD" id="cd00038">
    <property type="entry name" value="CAP_ED"/>
    <property type="match status" value="1"/>
</dbReference>
<feature type="domain" description="HTH crp-type" evidence="5">
    <location>
        <begin position="159"/>
        <end position="233"/>
    </location>
</feature>
<keyword evidence="2" id="KW-0238">DNA-binding</keyword>
<dbReference type="Proteomes" id="UP000778970">
    <property type="component" value="Unassembled WGS sequence"/>
</dbReference>
<keyword evidence="3" id="KW-0804">Transcription</keyword>
<protein>
    <submittedName>
        <fullName evidence="6">Crp/Fnr family transcriptional regulator</fullName>
    </submittedName>
</protein>
<dbReference type="EMBL" id="NRRE01000008">
    <property type="protein sequence ID" value="MBK1695907.1"/>
    <property type="molecule type" value="Genomic_DNA"/>
</dbReference>
<evidence type="ECO:0000256" key="1">
    <source>
        <dbReference type="ARBA" id="ARBA00023015"/>
    </source>
</evidence>
<evidence type="ECO:0000259" key="4">
    <source>
        <dbReference type="PROSITE" id="PS50042"/>
    </source>
</evidence>
<dbReference type="InterPro" id="IPR012318">
    <property type="entry name" value="HTH_CRP"/>
</dbReference>
<dbReference type="FunFam" id="1.10.10.10:FF:000028">
    <property type="entry name" value="Fumarate/nitrate reduction transcriptional regulator Fnr"/>
    <property type="match status" value="1"/>
</dbReference>
<dbReference type="InterPro" id="IPR018490">
    <property type="entry name" value="cNMP-bd_dom_sf"/>
</dbReference>
<accession>A0A934UY61</accession>
<evidence type="ECO:0000256" key="3">
    <source>
        <dbReference type="ARBA" id="ARBA00023163"/>
    </source>
</evidence>
<dbReference type="PANTHER" id="PTHR24567">
    <property type="entry name" value="CRP FAMILY TRANSCRIPTIONAL REGULATORY PROTEIN"/>
    <property type="match status" value="1"/>
</dbReference>
<dbReference type="InterPro" id="IPR036390">
    <property type="entry name" value="WH_DNA-bd_sf"/>
</dbReference>
<sequence>MSPLSEPTRRPTRAQSPCQGCTVRHLTVCAPLDDQEVQEVAAISQSVEMSPGDPLFDEGEGADQVYNVTAGTMKVYKLLSDGRRQVTGFLFPGDFLGLANNDTYAYSAEAVTHATLCRFPRSKLDKLLERYPKMEKRLLSIASHELAVAQEQMLLLGRKTAKEKIASFLLNLSQRAEARGQPGNPVSVPMSRTDIGDYLGLTTETVSRTFTNLRTGGTIALRNGGKVDILDREALDDVAQGD</sequence>
<dbReference type="InterPro" id="IPR050397">
    <property type="entry name" value="Env_Response_Regulators"/>
</dbReference>
<dbReference type="GO" id="GO:0005829">
    <property type="term" value="C:cytosol"/>
    <property type="evidence" value="ECO:0007669"/>
    <property type="project" value="TreeGrafter"/>
</dbReference>
<gene>
    <name evidence="6" type="ORF">CKO21_01425</name>
</gene>
<dbReference type="Pfam" id="PF13545">
    <property type="entry name" value="HTH_Crp_2"/>
    <property type="match status" value="1"/>
</dbReference>
<evidence type="ECO:0000313" key="7">
    <source>
        <dbReference type="Proteomes" id="UP000778970"/>
    </source>
</evidence>
<evidence type="ECO:0000259" key="5">
    <source>
        <dbReference type="PROSITE" id="PS51063"/>
    </source>
</evidence>
<dbReference type="SUPFAM" id="SSF51206">
    <property type="entry name" value="cAMP-binding domain-like"/>
    <property type="match status" value="1"/>
</dbReference>
<dbReference type="SMART" id="SM00100">
    <property type="entry name" value="cNMP"/>
    <property type="match status" value="1"/>
</dbReference>
<evidence type="ECO:0000313" key="6">
    <source>
        <dbReference type="EMBL" id="MBK1695907.1"/>
    </source>
</evidence>
<dbReference type="SUPFAM" id="SSF46785">
    <property type="entry name" value="Winged helix' DNA-binding domain"/>
    <property type="match status" value="1"/>
</dbReference>
<evidence type="ECO:0000256" key="2">
    <source>
        <dbReference type="ARBA" id="ARBA00023125"/>
    </source>
</evidence>
<dbReference type="GO" id="GO:0003700">
    <property type="term" value="F:DNA-binding transcription factor activity"/>
    <property type="evidence" value="ECO:0007669"/>
    <property type="project" value="InterPro"/>
</dbReference>
<dbReference type="PROSITE" id="PS51063">
    <property type="entry name" value="HTH_CRP_2"/>
    <property type="match status" value="1"/>
</dbReference>